<dbReference type="InterPro" id="IPR003497">
    <property type="entry name" value="BRO_N_domain"/>
</dbReference>
<protein>
    <submittedName>
        <fullName evidence="2">DNA damage-indicible protein DnaD</fullName>
    </submittedName>
</protein>
<dbReference type="NCBIfam" id="NF008573">
    <property type="entry name" value="PRK11525.1"/>
    <property type="match status" value="1"/>
</dbReference>
<evidence type="ECO:0000313" key="2">
    <source>
        <dbReference type="EMBL" id="STV09025.1"/>
    </source>
</evidence>
<name>A0A378AH27_KLEPN</name>
<dbReference type="Proteomes" id="UP000255239">
    <property type="component" value="Unassembled WGS sequence"/>
</dbReference>
<evidence type="ECO:0000313" key="3">
    <source>
        <dbReference type="Proteomes" id="UP000255239"/>
    </source>
</evidence>
<reference evidence="2 3" key="1">
    <citation type="submission" date="2018-06" db="EMBL/GenBank/DDBJ databases">
        <authorList>
            <consortium name="Pathogen Informatics"/>
            <person name="Doyle S."/>
        </authorList>
    </citation>
    <scope>NUCLEOTIDE SEQUENCE [LARGE SCALE GENOMIC DNA]</scope>
    <source>
        <strain evidence="2 3">NCTC11679</strain>
    </source>
</reference>
<dbReference type="AlphaFoldDB" id="A0A378AH27"/>
<gene>
    <name evidence="2" type="ORF">NCTC11679_00022</name>
</gene>
<proteinExistence type="predicted"/>
<accession>A0A378AH27</accession>
<dbReference type="EMBL" id="UGMG01000001">
    <property type="protein sequence ID" value="STV09025.1"/>
    <property type="molecule type" value="Genomic_DNA"/>
</dbReference>
<organism evidence="2 3">
    <name type="scientific">Klebsiella pneumoniae</name>
    <dbReference type="NCBI Taxonomy" id="573"/>
    <lineage>
        <taxon>Bacteria</taxon>
        <taxon>Pseudomonadati</taxon>
        <taxon>Pseudomonadota</taxon>
        <taxon>Gammaproteobacteria</taxon>
        <taxon>Enterobacterales</taxon>
        <taxon>Enterobacteriaceae</taxon>
        <taxon>Klebsiella/Raoultella group</taxon>
        <taxon>Klebsiella</taxon>
        <taxon>Klebsiella pneumoniae complex</taxon>
    </lineage>
</organism>
<feature type="domain" description="Bro-N" evidence="1">
    <location>
        <begin position="15"/>
        <end position="104"/>
    </location>
</feature>
<sequence length="233" mass="26808">MNEQQPFEAIRKSDEAGREYWSARNLGPLLDYKEWRNFYKVIAKAIISCEASGHPSADHFVETNKMVELGSGASRNLEDFHLSRYACYLVVQNGDPSKPVIAAGQTYLALQTRRQELQDDQIFKSLREDEKRLFLRNELKEHNKHLVETAQRAGVETTLDFAVFQNHGYKGLYGGLDQKAIHERKGLKKSQKILDYMGSTEPRPTCFVLPKRKKNYVGTRLIRSNSPTKRIMT</sequence>
<evidence type="ECO:0000259" key="1">
    <source>
        <dbReference type="Pfam" id="PF02498"/>
    </source>
</evidence>
<dbReference type="Pfam" id="PF02498">
    <property type="entry name" value="Bro-N"/>
    <property type="match status" value="1"/>
</dbReference>